<feature type="coiled-coil region" evidence="2">
    <location>
        <begin position="109"/>
        <end position="165"/>
    </location>
</feature>
<evidence type="ECO:0000313" key="4">
    <source>
        <dbReference type="EMBL" id="SJL06987.1"/>
    </source>
</evidence>
<keyword evidence="2" id="KW-0175">Coiled coil</keyword>
<evidence type="ECO:0000256" key="2">
    <source>
        <dbReference type="SAM" id="Coils"/>
    </source>
</evidence>
<keyword evidence="5" id="KW-1185">Reference proteome</keyword>
<sequence>MSQAPQPVPLRPITPPVLPPTAAPFIARLEMPDPVPSLKNITNLDNYVTTIKNHLYGSEKPTLGEEDLGKAIVNQHRLLTAHTADHAEQMPPWARMMEQRLQATANLNKEELRRSIAGVRLDLTQAKKDLQVKIKEVRTELTQAKEELQAQITEVDEKVQALSSRIINIEILTGRAHNLSCGDGNDRAYVIISSPTGRLPHHETFCHGNQQLPPLHCADDFRNLDDVQLDAYLQGYAIQCNRRRLTRREEKLSMLRYYVGCKAPL</sequence>
<feature type="domain" description="Mug135-like C-terminal" evidence="3">
    <location>
        <begin position="176"/>
        <end position="262"/>
    </location>
</feature>
<dbReference type="Proteomes" id="UP000219338">
    <property type="component" value="Unassembled WGS sequence"/>
</dbReference>
<dbReference type="InterPro" id="IPR013902">
    <property type="entry name" value="Mug135-like_C"/>
</dbReference>
<dbReference type="EMBL" id="FUEG01000007">
    <property type="protein sequence ID" value="SJL06987.1"/>
    <property type="molecule type" value="Genomic_DNA"/>
</dbReference>
<gene>
    <name evidence="4" type="ORF">ARMOST_10329</name>
</gene>
<accession>A0A284RDZ8</accession>
<dbReference type="OMA" id="ETAMISC"/>
<reference evidence="5" key="1">
    <citation type="journal article" date="2017" name="Nat. Ecol. Evol.">
        <title>Genome expansion and lineage-specific genetic innovations in the forest pathogenic fungi Armillaria.</title>
        <authorList>
            <person name="Sipos G."/>
            <person name="Prasanna A.N."/>
            <person name="Walter M.C."/>
            <person name="O'Connor E."/>
            <person name="Balint B."/>
            <person name="Krizsan K."/>
            <person name="Kiss B."/>
            <person name="Hess J."/>
            <person name="Varga T."/>
            <person name="Slot J."/>
            <person name="Riley R."/>
            <person name="Boka B."/>
            <person name="Rigling D."/>
            <person name="Barry K."/>
            <person name="Lee J."/>
            <person name="Mihaltcheva S."/>
            <person name="LaButti K."/>
            <person name="Lipzen A."/>
            <person name="Waldron R."/>
            <person name="Moloney N.M."/>
            <person name="Sperisen C."/>
            <person name="Kredics L."/>
            <person name="Vagvoelgyi C."/>
            <person name="Patrignani A."/>
            <person name="Fitzpatrick D."/>
            <person name="Nagy I."/>
            <person name="Doyle S."/>
            <person name="Anderson J.B."/>
            <person name="Grigoriev I.V."/>
            <person name="Gueldener U."/>
            <person name="Muensterkoetter M."/>
            <person name="Nagy L.G."/>
        </authorList>
    </citation>
    <scope>NUCLEOTIDE SEQUENCE [LARGE SCALE GENOMIC DNA]</scope>
    <source>
        <strain evidence="5">C18/9</strain>
    </source>
</reference>
<dbReference type="AlphaFoldDB" id="A0A284RDZ8"/>
<dbReference type="Pfam" id="PF08593">
    <property type="entry name" value="Mug135_C"/>
    <property type="match status" value="1"/>
</dbReference>
<name>A0A284RDZ8_ARMOS</name>
<organism evidence="4 5">
    <name type="scientific">Armillaria ostoyae</name>
    <name type="common">Armillaria root rot fungus</name>
    <dbReference type="NCBI Taxonomy" id="47428"/>
    <lineage>
        <taxon>Eukaryota</taxon>
        <taxon>Fungi</taxon>
        <taxon>Dikarya</taxon>
        <taxon>Basidiomycota</taxon>
        <taxon>Agaricomycotina</taxon>
        <taxon>Agaricomycetes</taxon>
        <taxon>Agaricomycetidae</taxon>
        <taxon>Agaricales</taxon>
        <taxon>Marasmiineae</taxon>
        <taxon>Physalacriaceae</taxon>
        <taxon>Armillaria</taxon>
    </lineage>
</organism>
<evidence type="ECO:0000313" key="5">
    <source>
        <dbReference type="Proteomes" id="UP000219338"/>
    </source>
</evidence>
<proteinExistence type="inferred from homology"/>
<dbReference type="OrthoDB" id="2951699at2759"/>
<comment type="similarity">
    <text evidence="1">Belongs to the UPF0612 family.</text>
</comment>
<protein>
    <recommendedName>
        <fullName evidence="3">Mug135-like C-terminal domain-containing protein</fullName>
    </recommendedName>
</protein>
<evidence type="ECO:0000259" key="3">
    <source>
        <dbReference type="Pfam" id="PF08593"/>
    </source>
</evidence>
<evidence type="ECO:0000256" key="1">
    <source>
        <dbReference type="ARBA" id="ARBA00005788"/>
    </source>
</evidence>